<reference evidence="1" key="1">
    <citation type="submission" date="2021-05" db="EMBL/GenBank/DDBJ databases">
        <title>The genome of the haptophyte Pavlova lutheri (Diacronema luteri, Pavlovales) - a model for lipid biosynthesis in eukaryotic algae.</title>
        <authorList>
            <person name="Hulatt C.J."/>
            <person name="Posewitz M.C."/>
        </authorList>
    </citation>
    <scope>NUCLEOTIDE SEQUENCE</scope>
    <source>
        <strain evidence="1">NIVA-4/92</strain>
    </source>
</reference>
<protein>
    <recommendedName>
        <fullName evidence="3">Macro domain-like protein</fullName>
    </recommendedName>
</protein>
<dbReference type="EMBL" id="JAGTXO010000028">
    <property type="protein sequence ID" value="KAG8461032.1"/>
    <property type="molecule type" value="Genomic_DNA"/>
</dbReference>
<organism evidence="1 2">
    <name type="scientific">Diacronema lutheri</name>
    <name type="common">Unicellular marine alga</name>
    <name type="synonym">Monochrysis lutheri</name>
    <dbReference type="NCBI Taxonomy" id="2081491"/>
    <lineage>
        <taxon>Eukaryota</taxon>
        <taxon>Haptista</taxon>
        <taxon>Haptophyta</taxon>
        <taxon>Pavlovophyceae</taxon>
        <taxon>Pavlovales</taxon>
        <taxon>Pavlovaceae</taxon>
        <taxon>Diacronema</taxon>
    </lineage>
</organism>
<dbReference type="OMA" id="ELCVFMN"/>
<evidence type="ECO:0008006" key="3">
    <source>
        <dbReference type="Google" id="ProtNLM"/>
    </source>
</evidence>
<dbReference type="Proteomes" id="UP000751190">
    <property type="component" value="Unassembled WGS sequence"/>
</dbReference>
<name>A0A8J6C3S1_DIALT</name>
<accession>A0A8J6C3S1</accession>
<keyword evidence="2" id="KW-1185">Reference proteome</keyword>
<dbReference type="AlphaFoldDB" id="A0A8J6C3S1"/>
<evidence type="ECO:0000313" key="1">
    <source>
        <dbReference type="EMBL" id="KAG8461032.1"/>
    </source>
</evidence>
<proteinExistence type="predicted"/>
<sequence length="247" mass="26362">MAAEALMRSVRVVPYSVLGSQLTLERRIARKVPPPDASTLFVDPAGLPFITQLGPGAAAGASGAIYEFLGIRDDDEFPEPVRAAIRDVCDAHWHTYAAPTGDDDGCAPRELNCCHVVGPNFNAMFPPLPFPGEDGVVDDPQRAEHEAEGLAKLTLVYANVLREFARSKLPRLRLLPVSGGIFAGKLRDAMPALTFRALRAAADQLGDADAAAVAAAADGVEMCIFEEAHLTLFEEALERARADDGAQ</sequence>
<comment type="caution">
    <text evidence="1">The sequence shown here is derived from an EMBL/GenBank/DDBJ whole genome shotgun (WGS) entry which is preliminary data.</text>
</comment>
<dbReference type="OrthoDB" id="239853at2759"/>
<evidence type="ECO:0000313" key="2">
    <source>
        <dbReference type="Proteomes" id="UP000751190"/>
    </source>
</evidence>
<gene>
    <name evidence="1" type="ORF">KFE25_003601</name>
</gene>